<evidence type="ECO:0000256" key="9">
    <source>
        <dbReference type="ARBA" id="ARBA00023212"/>
    </source>
</evidence>
<evidence type="ECO:0000256" key="4">
    <source>
        <dbReference type="ARBA" id="ARBA00022701"/>
    </source>
</evidence>
<proteinExistence type="inferred from homology"/>
<dbReference type="Proteomes" id="UP000007879">
    <property type="component" value="Unassembled WGS sequence"/>
</dbReference>
<evidence type="ECO:0000256" key="8">
    <source>
        <dbReference type="ARBA" id="ARBA00023175"/>
    </source>
</evidence>
<evidence type="ECO:0000256" key="5">
    <source>
        <dbReference type="ARBA" id="ARBA00022741"/>
    </source>
</evidence>
<keyword evidence="9 10" id="KW-0206">Cytoskeleton</keyword>
<dbReference type="GO" id="GO:0005868">
    <property type="term" value="C:cytoplasmic dynein complex"/>
    <property type="evidence" value="ECO:0007669"/>
    <property type="project" value="UniProtKB-UniRule"/>
</dbReference>
<dbReference type="GO" id="GO:0000226">
    <property type="term" value="P:microtubule cytoskeleton organization"/>
    <property type="evidence" value="ECO:0007669"/>
    <property type="project" value="TreeGrafter"/>
</dbReference>
<dbReference type="GO" id="GO:0005524">
    <property type="term" value="F:ATP binding"/>
    <property type="evidence" value="ECO:0007669"/>
    <property type="project" value="UniProtKB-KW"/>
</dbReference>
<keyword evidence="4 10" id="KW-0493">Microtubule</keyword>
<sequence length="282" mass="30838">VKSFQSYVDPEVQGSSSLKDDEDVSLPLEEHTLSCNLGIQLVVVCAKSDCFVQLEKNEKYQDEHFDFLQQHIRKFCLNYGAALVYVSTKDNKNIDILHKYLIHKAYGLKFKVPAYTVERDAVFIPAGWDSSKRIAVLCEQIKHFNPREPLNNIIKSPPLTTTTSQQSENISSEDDQVLLLAQQAHIAKSPRPQSTPTSGSGKDKSPRLQHTPLSAQDQEGGVPKNLMSGMGGGGGGQQSGGEVLATFFNNLLSKKPSTKTSRSTTGVTGGSDGKKSTPKTEK</sequence>
<organism evidence="12 13">
    <name type="scientific">Amphimedon queenslandica</name>
    <name type="common">Sponge</name>
    <dbReference type="NCBI Taxonomy" id="400682"/>
    <lineage>
        <taxon>Eukaryota</taxon>
        <taxon>Metazoa</taxon>
        <taxon>Porifera</taxon>
        <taxon>Demospongiae</taxon>
        <taxon>Heteroscleromorpha</taxon>
        <taxon>Haplosclerida</taxon>
        <taxon>Niphatidae</taxon>
        <taxon>Amphimedon</taxon>
    </lineage>
</organism>
<dbReference type="GO" id="GO:0005874">
    <property type="term" value="C:microtubule"/>
    <property type="evidence" value="ECO:0007669"/>
    <property type="project" value="UniProtKB-KW"/>
</dbReference>
<reference evidence="12" key="2">
    <citation type="submission" date="2024-06" db="UniProtKB">
        <authorList>
            <consortium name="EnsemblMetazoa"/>
        </authorList>
    </citation>
    <scope>IDENTIFICATION</scope>
</reference>
<comment type="subcellular location">
    <subcellularLocation>
        <location evidence="1 10">Cytoplasm</location>
        <location evidence="1 10">Cytoskeleton</location>
    </subcellularLocation>
</comment>
<protein>
    <recommendedName>
        <fullName evidence="10">Dynein light intermediate chain</fullName>
    </recommendedName>
</protein>
<evidence type="ECO:0000256" key="3">
    <source>
        <dbReference type="ARBA" id="ARBA00022490"/>
    </source>
</evidence>
<dbReference type="AlphaFoldDB" id="A0AAN0JPM5"/>
<keyword evidence="2 10" id="KW-0813">Transport</keyword>
<dbReference type="GeneID" id="105314684"/>
<keyword evidence="6 10" id="KW-0067">ATP-binding</keyword>
<keyword evidence="8 10" id="KW-0505">Motor protein</keyword>
<feature type="compositionally biased region" description="Gly residues" evidence="11">
    <location>
        <begin position="229"/>
        <end position="239"/>
    </location>
</feature>
<feature type="region of interest" description="Disordered" evidence="11">
    <location>
        <begin position="1"/>
        <end position="21"/>
    </location>
</feature>
<dbReference type="GO" id="GO:0045504">
    <property type="term" value="F:dynein heavy chain binding"/>
    <property type="evidence" value="ECO:0007669"/>
    <property type="project" value="TreeGrafter"/>
</dbReference>
<evidence type="ECO:0000256" key="6">
    <source>
        <dbReference type="ARBA" id="ARBA00022840"/>
    </source>
</evidence>
<keyword evidence="3 10" id="KW-0963">Cytoplasm</keyword>
<name>A0AAN0JPM5_AMPQE</name>
<dbReference type="RefSeq" id="XP_019858974.1">
    <property type="nucleotide sequence ID" value="XM_020003415.1"/>
</dbReference>
<evidence type="ECO:0000256" key="7">
    <source>
        <dbReference type="ARBA" id="ARBA00023017"/>
    </source>
</evidence>
<dbReference type="PANTHER" id="PTHR12688">
    <property type="entry name" value="DYNEIN LIGHT INTERMEDIATE CHAIN"/>
    <property type="match status" value="1"/>
</dbReference>
<comment type="similarity">
    <text evidence="10">Belongs to the dynein light intermediate chain family.</text>
</comment>
<keyword evidence="5 10" id="KW-0547">Nucleotide-binding</keyword>
<keyword evidence="13" id="KW-1185">Reference proteome</keyword>
<reference evidence="13" key="1">
    <citation type="journal article" date="2010" name="Nature">
        <title>The Amphimedon queenslandica genome and the evolution of animal complexity.</title>
        <authorList>
            <person name="Srivastava M."/>
            <person name="Simakov O."/>
            <person name="Chapman J."/>
            <person name="Fahey B."/>
            <person name="Gauthier M.E."/>
            <person name="Mitros T."/>
            <person name="Richards G.S."/>
            <person name="Conaco C."/>
            <person name="Dacre M."/>
            <person name="Hellsten U."/>
            <person name="Larroux C."/>
            <person name="Putnam N.H."/>
            <person name="Stanke M."/>
            <person name="Adamska M."/>
            <person name="Darling A."/>
            <person name="Degnan S.M."/>
            <person name="Oakley T.H."/>
            <person name="Plachetzki D.C."/>
            <person name="Zhai Y."/>
            <person name="Adamski M."/>
            <person name="Calcino A."/>
            <person name="Cummins S.F."/>
            <person name="Goodstein D.M."/>
            <person name="Harris C."/>
            <person name="Jackson D.J."/>
            <person name="Leys S.P."/>
            <person name="Shu S."/>
            <person name="Woodcroft B.J."/>
            <person name="Vervoort M."/>
            <person name="Kosik K.S."/>
            <person name="Manning G."/>
            <person name="Degnan B.M."/>
            <person name="Rokhsar D.S."/>
        </authorList>
    </citation>
    <scope>NUCLEOTIDE SEQUENCE [LARGE SCALE GENOMIC DNA]</scope>
</reference>
<evidence type="ECO:0000256" key="11">
    <source>
        <dbReference type="SAM" id="MobiDB-lite"/>
    </source>
</evidence>
<feature type="compositionally biased region" description="Polar residues" evidence="11">
    <location>
        <begin position="191"/>
        <end position="200"/>
    </location>
</feature>
<feature type="region of interest" description="Disordered" evidence="11">
    <location>
        <begin position="185"/>
        <end position="282"/>
    </location>
</feature>
<dbReference type="GO" id="GO:0007018">
    <property type="term" value="P:microtubule-based movement"/>
    <property type="evidence" value="ECO:0007669"/>
    <property type="project" value="InterPro"/>
</dbReference>
<comment type="subunit">
    <text evidence="10">Homodimer. The cytoplasmic dynein 1 complex consists of two catalytic heavy chains (HCs) and a number of non-catalytic subunits presented by intermediate chains (ICs).</text>
</comment>
<evidence type="ECO:0000256" key="1">
    <source>
        <dbReference type="ARBA" id="ARBA00004245"/>
    </source>
</evidence>
<evidence type="ECO:0000256" key="10">
    <source>
        <dbReference type="RuleBase" id="RU366047"/>
    </source>
</evidence>
<dbReference type="GO" id="GO:0005813">
    <property type="term" value="C:centrosome"/>
    <property type="evidence" value="ECO:0007669"/>
    <property type="project" value="TreeGrafter"/>
</dbReference>
<dbReference type="KEGG" id="aqu:105314684"/>
<dbReference type="Pfam" id="PF05783">
    <property type="entry name" value="DLIC"/>
    <property type="match status" value="1"/>
</dbReference>
<dbReference type="InterPro" id="IPR022780">
    <property type="entry name" value="Dynein_light_int_chain"/>
</dbReference>
<feature type="region of interest" description="Disordered" evidence="11">
    <location>
        <begin position="149"/>
        <end position="170"/>
    </location>
</feature>
<dbReference type="PANTHER" id="PTHR12688:SF0">
    <property type="entry name" value="DYNEIN LIGHT INTERMEDIATE CHAIN"/>
    <property type="match status" value="1"/>
</dbReference>
<feature type="compositionally biased region" description="Basic and acidic residues" evidence="11">
    <location>
        <begin position="272"/>
        <end position="282"/>
    </location>
</feature>
<feature type="compositionally biased region" description="Low complexity" evidence="11">
    <location>
        <begin position="253"/>
        <end position="266"/>
    </location>
</feature>
<evidence type="ECO:0000313" key="13">
    <source>
        <dbReference type="Proteomes" id="UP000007879"/>
    </source>
</evidence>
<comment type="function">
    <text evidence="10">Acts as one of several non-catalytic accessory components of the cytoplasmic dynein 1 complex that are thought to be involved in linking dynein to cargos and to adapter proteins that regulate dynein function. Cytoplasmic dynein 1 acts as a motor for the intracellular retrograde motility of vesicles and organelles along microtubules. May play a role in binding dynein to membranous organelles or chromosomes.</text>
</comment>
<evidence type="ECO:0000256" key="2">
    <source>
        <dbReference type="ARBA" id="ARBA00022448"/>
    </source>
</evidence>
<dbReference type="InterPro" id="IPR008467">
    <property type="entry name" value="Dynein1_light_intermed_chain"/>
</dbReference>
<keyword evidence="7 10" id="KW-0243">Dynein</keyword>
<dbReference type="EnsemblMetazoa" id="XM_020003415.1">
    <property type="protein sequence ID" value="XP_019858974.1"/>
    <property type="gene ID" value="LOC105314684"/>
</dbReference>
<accession>A0AAN0JPM5</accession>
<evidence type="ECO:0000313" key="12">
    <source>
        <dbReference type="EnsemblMetazoa" id="XP_019858974.1"/>
    </source>
</evidence>